<dbReference type="GO" id="GO:0006879">
    <property type="term" value="P:intracellular iron ion homeostasis"/>
    <property type="evidence" value="ECO:0007669"/>
    <property type="project" value="TreeGrafter"/>
</dbReference>
<evidence type="ECO:0000256" key="6">
    <source>
        <dbReference type="SAM" id="MobiDB-lite"/>
    </source>
</evidence>
<keyword evidence="3" id="KW-0408">Iron</keyword>
<dbReference type="OrthoDB" id="415696at2759"/>
<dbReference type="Pfam" id="PF00462">
    <property type="entry name" value="Glutaredoxin"/>
    <property type="match status" value="1"/>
</dbReference>
<name>A0A194S1P1_RHOGW</name>
<dbReference type="CDD" id="cd02984">
    <property type="entry name" value="TRX_PICOT"/>
    <property type="match status" value="1"/>
</dbReference>
<dbReference type="GO" id="GO:0051537">
    <property type="term" value="F:2 iron, 2 sulfur cluster binding"/>
    <property type="evidence" value="ECO:0007669"/>
    <property type="project" value="TreeGrafter"/>
</dbReference>
<dbReference type="GeneID" id="28979475"/>
<dbReference type="Proteomes" id="UP000053890">
    <property type="component" value="Unassembled WGS sequence"/>
</dbReference>
<proteinExistence type="inferred from homology"/>
<dbReference type="CDD" id="cd03028">
    <property type="entry name" value="GRX_PICOT_like"/>
    <property type="match status" value="1"/>
</dbReference>
<gene>
    <name evidence="9" type="ORF">RHOBADRAFT_66656</name>
</gene>
<dbReference type="GO" id="GO:0046872">
    <property type="term" value="F:metal ion binding"/>
    <property type="evidence" value="ECO:0007669"/>
    <property type="project" value="UniProtKB-KW"/>
</dbReference>
<dbReference type="FunFam" id="3.40.30.10:FF:000092">
    <property type="entry name" value="Monothiol glutaredoxin"/>
    <property type="match status" value="1"/>
</dbReference>
<dbReference type="OMA" id="WAEPCKT"/>
<organism evidence="9 10">
    <name type="scientific">Rhodotorula graminis (strain WP1)</name>
    <dbReference type="NCBI Taxonomy" id="578459"/>
    <lineage>
        <taxon>Eukaryota</taxon>
        <taxon>Fungi</taxon>
        <taxon>Dikarya</taxon>
        <taxon>Basidiomycota</taxon>
        <taxon>Pucciniomycotina</taxon>
        <taxon>Microbotryomycetes</taxon>
        <taxon>Sporidiobolales</taxon>
        <taxon>Sporidiobolaceae</taxon>
        <taxon>Rhodotorula</taxon>
    </lineage>
</organism>
<dbReference type="Gene3D" id="3.40.30.10">
    <property type="entry name" value="Glutaredoxin"/>
    <property type="match status" value="2"/>
</dbReference>
<evidence type="ECO:0000259" key="7">
    <source>
        <dbReference type="Pfam" id="PF00085"/>
    </source>
</evidence>
<evidence type="ECO:0000256" key="5">
    <source>
        <dbReference type="ARBA" id="ARBA00055846"/>
    </source>
</evidence>
<dbReference type="GO" id="GO:0015036">
    <property type="term" value="F:disulfide oxidoreductase activity"/>
    <property type="evidence" value="ECO:0007669"/>
    <property type="project" value="UniProtKB-ARBA"/>
</dbReference>
<dbReference type="Pfam" id="PF00085">
    <property type="entry name" value="Thioredoxin"/>
    <property type="match status" value="1"/>
</dbReference>
<dbReference type="InterPro" id="IPR002109">
    <property type="entry name" value="Glutaredoxin"/>
</dbReference>
<dbReference type="RefSeq" id="XP_018270561.1">
    <property type="nucleotide sequence ID" value="XM_018419029.1"/>
</dbReference>
<accession>A0A194S1P1</accession>
<feature type="compositionally biased region" description="Acidic residues" evidence="6">
    <location>
        <begin position="151"/>
        <end position="165"/>
    </location>
</feature>
<dbReference type="AlphaFoldDB" id="A0A194S1P1"/>
<dbReference type="GO" id="GO:0005829">
    <property type="term" value="C:cytosol"/>
    <property type="evidence" value="ECO:0007669"/>
    <property type="project" value="TreeGrafter"/>
</dbReference>
<dbReference type="GO" id="GO:0005634">
    <property type="term" value="C:nucleus"/>
    <property type="evidence" value="ECO:0007669"/>
    <property type="project" value="TreeGrafter"/>
</dbReference>
<feature type="domain" description="Glutaredoxin" evidence="8">
    <location>
        <begin position="180"/>
        <end position="244"/>
    </location>
</feature>
<dbReference type="InterPro" id="IPR004480">
    <property type="entry name" value="Monothiol_GRX-rel"/>
</dbReference>
<evidence type="ECO:0000313" key="9">
    <source>
        <dbReference type="EMBL" id="KPV74512.1"/>
    </source>
</evidence>
<protein>
    <submittedName>
        <fullName evidence="9">Uncharacterized protein</fullName>
    </submittedName>
</protein>
<dbReference type="InterPro" id="IPR033658">
    <property type="entry name" value="GRX_PICOT-like"/>
</dbReference>
<dbReference type="EMBL" id="KQ474080">
    <property type="protein sequence ID" value="KPV74512.1"/>
    <property type="molecule type" value="Genomic_DNA"/>
</dbReference>
<feature type="region of interest" description="Disordered" evidence="6">
    <location>
        <begin position="131"/>
        <end position="165"/>
    </location>
</feature>
<dbReference type="STRING" id="578459.A0A194S1P1"/>
<keyword evidence="4" id="KW-0411">Iron-sulfur</keyword>
<evidence type="ECO:0000256" key="2">
    <source>
        <dbReference type="ARBA" id="ARBA00022723"/>
    </source>
</evidence>
<dbReference type="InterPro" id="IPR036249">
    <property type="entry name" value="Thioredoxin-like_sf"/>
</dbReference>
<reference evidence="9 10" key="1">
    <citation type="journal article" date="2015" name="Front. Microbiol.">
        <title>Genome sequence of the plant growth promoting endophytic yeast Rhodotorula graminis WP1.</title>
        <authorList>
            <person name="Firrincieli A."/>
            <person name="Otillar R."/>
            <person name="Salamov A."/>
            <person name="Schmutz J."/>
            <person name="Khan Z."/>
            <person name="Redman R.S."/>
            <person name="Fleck N.D."/>
            <person name="Lindquist E."/>
            <person name="Grigoriev I.V."/>
            <person name="Doty S.L."/>
        </authorList>
    </citation>
    <scope>NUCLEOTIDE SEQUENCE [LARGE SCALE GENOMIC DNA]</scope>
    <source>
        <strain evidence="9 10">WP1</strain>
    </source>
</reference>
<dbReference type="InterPro" id="IPR013766">
    <property type="entry name" value="Thioredoxin_domain"/>
</dbReference>
<dbReference type="FunFam" id="3.40.30.10:FF:000012">
    <property type="entry name" value="Monothiol glutaredoxin"/>
    <property type="match status" value="1"/>
</dbReference>
<sequence>MATPSNYHRVETPAHLQQLLSADLHRVSVLYFRADWAEPCKTMDNVTTELATRWDQVLFLSIEAEALPDISESFEVDAVPYFILLRGHTLLTRLSGAQPAVLSAALKSHASKPSTLASSSHQPVAAKTVYQPGEQASGAPEARGTVAGGAQDDDDEDDVDEESDEELQKRCEALMTQSDVVLFMKGDRNTPRCGFSQKIVGILEGHKVDYTTFDILNDEGVRQKLKEINEWPTFPQLVIKGEFVGGLDVVKEMEEAGELLEMIQG</sequence>
<evidence type="ECO:0000256" key="3">
    <source>
        <dbReference type="ARBA" id="ARBA00023004"/>
    </source>
</evidence>
<comment type="function">
    <text evidence="5">Monothiol glutaredoxin involved in the biogenesis of iron-sulfur clusters. Binds one iron-sulfur cluster per dimer. The iron-sulfur cluster is bound between subunits, and is complexed by a bound glutathione and a cysteine residue from each subunit.</text>
</comment>
<dbReference type="PANTHER" id="PTHR10293">
    <property type="entry name" value="GLUTAREDOXIN FAMILY MEMBER"/>
    <property type="match status" value="1"/>
</dbReference>
<dbReference type="SUPFAM" id="SSF52833">
    <property type="entry name" value="Thioredoxin-like"/>
    <property type="match status" value="2"/>
</dbReference>
<feature type="domain" description="Thioredoxin" evidence="7">
    <location>
        <begin position="24"/>
        <end position="106"/>
    </location>
</feature>
<evidence type="ECO:0000256" key="1">
    <source>
        <dbReference type="ARBA" id="ARBA00009630"/>
    </source>
</evidence>
<keyword evidence="10" id="KW-1185">Reference proteome</keyword>
<dbReference type="PROSITE" id="PS51354">
    <property type="entry name" value="GLUTAREDOXIN_2"/>
    <property type="match status" value="1"/>
</dbReference>
<keyword evidence="2" id="KW-0479">Metal-binding</keyword>
<evidence type="ECO:0000256" key="4">
    <source>
        <dbReference type="ARBA" id="ARBA00023014"/>
    </source>
</evidence>
<comment type="similarity">
    <text evidence="1">Belongs to the glutaredoxin family. Monothiol subfamily.</text>
</comment>
<evidence type="ECO:0000259" key="8">
    <source>
        <dbReference type="Pfam" id="PF00462"/>
    </source>
</evidence>
<dbReference type="PANTHER" id="PTHR10293:SF73">
    <property type="entry name" value="GLUTAREDOXIN-3"/>
    <property type="match status" value="1"/>
</dbReference>
<evidence type="ECO:0000313" key="10">
    <source>
        <dbReference type="Proteomes" id="UP000053890"/>
    </source>
</evidence>